<dbReference type="RefSeq" id="WP_128323283.1">
    <property type="nucleotide sequence ID" value="NZ_QJRG01000039.1"/>
</dbReference>
<protein>
    <recommendedName>
        <fullName evidence="4 7">dTDP-4-dehydrorhamnose 3,5-epimerase</fullName>
        <ecNumber evidence="3 7">5.1.3.13</ecNumber>
    </recommendedName>
    <alternativeName>
        <fullName evidence="7">Thymidine diphospho-4-keto-rhamnose 3,5-epimerase</fullName>
    </alternativeName>
</protein>
<comment type="similarity">
    <text evidence="7">Belongs to the dTDP-4-dehydrorhamnose 3,5-epimerase family.</text>
</comment>
<feature type="site" description="Participates in a stacking interaction with the thymidine ring of dTDP-4-oxo-6-deoxyglucose" evidence="6">
    <location>
        <position position="137"/>
    </location>
</feature>
<organism evidence="8 9">
    <name type="scientific">Pseudomonas alkylphenolica</name>
    <dbReference type="NCBI Taxonomy" id="237609"/>
    <lineage>
        <taxon>Bacteria</taxon>
        <taxon>Pseudomonadati</taxon>
        <taxon>Pseudomonadota</taxon>
        <taxon>Gammaproteobacteria</taxon>
        <taxon>Pseudomonadales</taxon>
        <taxon>Pseudomonadaceae</taxon>
        <taxon>Pseudomonas</taxon>
    </lineage>
</organism>
<name>A0A443ZU82_9PSED</name>
<evidence type="ECO:0000256" key="7">
    <source>
        <dbReference type="RuleBase" id="RU364069"/>
    </source>
</evidence>
<dbReference type="EMBL" id="QJRG01000039">
    <property type="protein sequence ID" value="RWU23550.1"/>
    <property type="molecule type" value="Genomic_DNA"/>
</dbReference>
<comment type="caution">
    <text evidence="8">The sequence shown here is derived from an EMBL/GenBank/DDBJ whole genome shotgun (WGS) entry which is preliminary data.</text>
</comment>
<dbReference type="GO" id="GO:0008830">
    <property type="term" value="F:dTDP-4-dehydrorhamnose 3,5-epimerase activity"/>
    <property type="evidence" value="ECO:0007669"/>
    <property type="project" value="UniProtKB-UniRule"/>
</dbReference>
<feature type="active site" description="Proton acceptor" evidence="5">
    <location>
        <position position="62"/>
    </location>
</feature>
<dbReference type="InterPro" id="IPR014710">
    <property type="entry name" value="RmlC-like_jellyroll"/>
</dbReference>
<evidence type="ECO:0000256" key="6">
    <source>
        <dbReference type="PIRSR" id="PIRSR600888-3"/>
    </source>
</evidence>
<sequence length="181" mass="20743">MNVIPTRLPGVLILEPKVFEDTRGLFYESFNARTFAQETGVTTDFVQDNHSESHRGVLRGLHYQVENAQAKLVRITHGEVLDVVVDVRRSSATFGQWIALRLSAANRRQLWVPETFAHGFLVLSDRAEFLYKTTTYFNPSAERCIRWDDPDLAIDWPLEGPPILSAKDQQGQWFRDSELLP</sequence>
<comment type="pathway">
    <text evidence="7">Carbohydrate biosynthesis; dTDP-L-rhamnose biosynthesis.</text>
</comment>
<evidence type="ECO:0000313" key="9">
    <source>
        <dbReference type="Proteomes" id="UP000288983"/>
    </source>
</evidence>
<proteinExistence type="inferred from homology"/>
<dbReference type="UniPathway" id="UPA00124"/>
<evidence type="ECO:0000256" key="4">
    <source>
        <dbReference type="ARBA" id="ARBA00019595"/>
    </source>
</evidence>
<evidence type="ECO:0000256" key="3">
    <source>
        <dbReference type="ARBA" id="ARBA00012098"/>
    </source>
</evidence>
<evidence type="ECO:0000256" key="5">
    <source>
        <dbReference type="PIRSR" id="PIRSR600888-1"/>
    </source>
</evidence>
<dbReference type="Gene3D" id="2.60.120.10">
    <property type="entry name" value="Jelly Rolls"/>
    <property type="match status" value="1"/>
</dbReference>
<dbReference type="PANTHER" id="PTHR21047">
    <property type="entry name" value="DTDP-6-DEOXY-D-GLUCOSE-3,5 EPIMERASE"/>
    <property type="match status" value="1"/>
</dbReference>
<accession>A0A443ZU82</accession>
<dbReference type="PANTHER" id="PTHR21047:SF2">
    <property type="entry name" value="THYMIDINE DIPHOSPHO-4-KETO-RHAMNOSE 3,5-EPIMERASE"/>
    <property type="match status" value="1"/>
</dbReference>
<dbReference type="GO" id="GO:0000271">
    <property type="term" value="P:polysaccharide biosynthetic process"/>
    <property type="evidence" value="ECO:0007669"/>
    <property type="project" value="TreeGrafter"/>
</dbReference>
<reference evidence="8 9" key="1">
    <citation type="submission" date="2018-06" db="EMBL/GenBank/DDBJ databases">
        <title>Bacteria isolated from soil of Wuhan.</title>
        <authorList>
            <person name="Wei X."/>
            <person name="Chunhua H."/>
        </authorList>
    </citation>
    <scope>NUCLEOTIDE SEQUENCE [LARGE SCALE GENOMIC DNA]</scope>
    <source>
        <strain evidence="9">xwS2</strain>
    </source>
</reference>
<dbReference type="NCBIfam" id="TIGR01221">
    <property type="entry name" value="rmlC"/>
    <property type="match status" value="1"/>
</dbReference>
<dbReference type="SUPFAM" id="SSF51182">
    <property type="entry name" value="RmlC-like cupins"/>
    <property type="match status" value="1"/>
</dbReference>
<gene>
    <name evidence="8" type="primary">rfbC</name>
    <name evidence="8" type="ORF">DM813_10355</name>
</gene>
<dbReference type="CDD" id="cd00438">
    <property type="entry name" value="cupin_RmlC"/>
    <property type="match status" value="1"/>
</dbReference>
<dbReference type="Proteomes" id="UP000288983">
    <property type="component" value="Unassembled WGS sequence"/>
</dbReference>
<comment type="subunit">
    <text evidence="7">Homodimer.</text>
</comment>
<feature type="active site" description="Proton donor" evidence="5">
    <location>
        <position position="131"/>
    </location>
</feature>
<evidence type="ECO:0000313" key="8">
    <source>
        <dbReference type="EMBL" id="RWU23550.1"/>
    </source>
</evidence>
<dbReference type="InterPro" id="IPR000888">
    <property type="entry name" value="RmlC-like"/>
</dbReference>
<comment type="function">
    <text evidence="2 7">Catalyzes the epimerization of the C3' and C5'positions of dTDP-6-deoxy-D-xylo-4-hexulose, forming dTDP-6-deoxy-L-lyxo-4-hexulose.</text>
</comment>
<dbReference type="Pfam" id="PF00908">
    <property type="entry name" value="dTDP_sugar_isom"/>
    <property type="match status" value="1"/>
</dbReference>
<dbReference type="GO" id="GO:0005829">
    <property type="term" value="C:cytosol"/>
    <property type="evidence" value="ECO:0007669"/>
    <property type="project" value="TreeGrafter"/>
</dbReference>
<comment type="catalytic activity">
    <reaction evidence="1 7">
        <text>dTDP-4-dehydro-6-deoxy-alpha-D-glucose = dTDP-4-dehydro-beta-L-rhamnose</text>
        <dbReference type="Rhea" id="RHEA:16969"/>
        <dbReference type="ChEBI" id="CHEBI:57649"/>
        <dbReference type="ChEBI" id="CHEBI:62830"/>
        <dbReference type="EC" id="5.1.3.13"/>
    </reaction>
</comment>
<dbReference type="AlphaFoldDB" id="A0A443ZU82"/>
<keyword evidence="7" id="KW-0413">Isomerase</keyword>
<dbReference type="EC" id="5.1.3.13" evidence="3 7"/>
<evidence type="ECO:0000256" key="2">
    <source>
        <dbReference type="ARBA" id="ARBA00001997"/>
    </source>
</evidence>
<dbReference type="OrthoDB" id="9800680at2"/>
<dbReference type="GO" id="GO:0019305">
    <property type="term" value="P:dTDP-rhamnose biosynthetic process"/>
    <property type="evidence" value="ECO:0007669"/>
    <property type="project" value="UniProtKB-UniRule"/>
</dbReference>
<evidence type="ECO:0000256" key="1">
    <source>
        <dbReference type="ARBA" id="ARBA00001298"/>
    </source>
</evidence>
<dbReference type="InterPro" id="IPR011051">
    <property type="entry name" value="RmlC_Cupin_sf"/>
</dbReference>